<dbReference type="PANTHER" id="PTHR43798:SF33">
    <property type="entry name" value="HYDROLASE, PUTATIVE (AFU_ORTHOLOGUE AFUA_2G14860)-RELATED"/>
    <property type="match status" value="1"/>
</dbReference>
<dbReference type="InterPro" id="IPR029058">
    <property type="entry name" value="AB_hydrolase_fold"/>
</dbReference>
<gene>
    <name evidence="1" type="ORF">BLSMQ_0649</name>
</gene>
<dbReference type="EC" id="3.1.1.1" evidence="1"/>
<dbReference type="OrthoDB" id="7958481at2"/>
<dbReference type="PANTHER" id="PTHR43798">
    <property type="entry name" value="MONOACYLGLYCEROL LIPASE"/>
    <property type="match status" value="1"/>
</dbReference>
<dbReference type="Gene3D" id="3.40.50.1820">
    <property type="entry name" value="alpha/beta hydrolase"/>
    <property type="match status" value="1"/>
</dbReference>
<accession>A0A1D7W033</accession>
<organism evidence="1 2">
    <name type="scientific">Brevibacterium aurantiacum</name>
    <dbReference type="NCBI Taxonomy" id="273384"/>
    <lineage>
        <taxon>Bacteria</taxon>
        <taxon>Bacillati</taxon>
        <taxon>Actinomycetota</taxon>
        <taxon>Actinomycetes</taxon>
        <taxon>Micrococcales</taxon>
        <taxon>Brevibacteriaceae</taxon>
        <taxon>Brevibacterium</taxon>
    </lineage>
</organism>
<dbReference type="InterPro" id="IPR050266">
    <property type="entry name" value="AB_hydrolase_sf"/>
</dbReference>
<proteinExistence type="predicted"/>
<dbReference type="InterPro" id="IPR000073">
    <property type="entry name" value="AB_hydrolase_1"/>
</dbReference>
<protein>
    <submittedName>
        <fullName evidence="1">Carboxylesterase NP</fullName>
        <ecNumber evidence="1">3.1.1.1</ecNumber>
    </submittedName>
</protein>
<dbReference type="SUPFAM" id="SSF53474">
    <property type="entry name" value="alpha/beta-Hydrolases"/>
    <property type="match status" value="1"/>
</dbReference>
<evidence type="ECO:0000313" key="1">
    <source>
        <dbReference type="EMBL" id="AOP52363.1"/>
    </source>
</evidence>
<dbReference type="RefSeq" id="WP_069599471.1">
    <property type="nucleotide sequence ID" value="NZ_CP017150.1"/>
</dbReference>
<sequence>MDSDNERRTRPWLLRPRVLVPMIAALSIAALCGYFLRSPSPVGHWNNAEGEAEFFTAYDQAFESMPEPAETMDVRTSFGVVRVYRFAGTGDASPMLLLPGTASSTPVWADNMPSLLKLGDVYTLDLLGEPGRSIQASPISDAEDEAEWLAEAIAALPEDSVNLIGLSLGGWTAANLAIRHPQHVKTLTLIDPVQTFDGIPVETILRAIPATVPWFPKAGRDAFNSYTAGGIEVEDVPVADMIEAGMHHYSMKKPQPTRITEPELTDLSMPVLAIIAGHSVMHDPETATATARRTLGTEAVQVYDDASHALTGEYPDEIAADIGDFITRP</sequence>
<dbReference type="KEGG" id="blin:BLSMQ_0649"/>
<reference evidence="2" key="1">
    <citation type="submission" date="2016-09" db="EMBL/GenBank/DDBJ databases">
        <title>Complete Genome Sequence of Brevibacterium linens SMQ-1335.</title>
        <authorList>
            <person name="de Melo A.G."/>
            <person name="Labrie S.J."/>
            <person name="Dumaresq J."/>
            <person name="Roberts R.J."/>
            <person name="Tremblay D.M."/>
            <person name="Moineau S."/>
        </authorList>
    </citation>
    <scope>NUCLEOTIDE SEQUENCE [LARGE SCALE GENOMIC DNA]</scope>
    <source>
        <strain evidence="2">SMQ-1335</strain>
    </source>
</reference>
<name>A0A1D7W033_BREAU</name>
<dbReference type="Pfam" id="PF00561">
    <property type="entry name" value="Abhydrolase_1"/>
    <property type="match status" value="1"/>
</dbReference>
<dbReference type="Proteomes" id="UP000094793">
    <property type="component" value="Chromosome"/>
</dbReference>
<dbReference type="GO" id="GO:0016020">
    <property type="term" value="C:membrane"/>
    <property type="evidence" value="ECO:0007669"/>
    <property type="project" value="TreeGrafter"/>
</dbReference>
<dbReference type="eggNOG" id="COG0596">
    <property type="taxonomic scope" value="Bacteria"/>
</dbReference>
<dbReference type="PATRIC" id="fig|1703.10.peg.671"/>
<keyword evidence="1" id="KW-0378">Hydrolase</keyword>
<evidence type="ECO:0000313" key="2">
    <source>
        <dbReference type="Proteomes" id="UP000094793"/>
    </source>
</evidence>
<dbReference type="EMBL" id="CP017150">
    <property type="protein sequence ID" value="AOP52363.1"/>
    <property type="molecule type" value="Genomic_DNA"/>
</dbReference>
<dbReference type="AlphaFoldDB" id="A0A1D7W033"/>
<dbReference type="GO" id="GO:0106435">
    <property type="term" value="F:carboxylesterase activity"/>
    <property type="evidence" value="ECO:0007669"/>
    <property type="project" value="UniProtKB-EC"/>
</dbReference>